<feature type="domain" description="Glutamine amidotransferase" evidence="1">
    <location>
        <begin position="31"/>
        <end position="178"/>
    </location>
</feature>
<keyword evidence="3" id="KW-1185">Reference proteome</keyword>
<name>Q1H479_METFK</name>
<reference evidence="2 3" key="1">
    <citation type="submission" date="2006-03" db="EMBL/GenBank/DDBJ databases">
        <title>Complete sequence of Methylobacillus flagellatus KT.</title>
        <authorList>
            <consortium name="US DOE Joint Genome Institute"/>
            <person name="Copeland A."/>
            <person name="Lucas S."/>
            <person name="Lapidus A."/>
            <person name="Barry K."/>
            <person name="Detter J.C."/>
            <person name="Glavina del Rio T."/>
            <person name="Hammon N."/>
            <person name="Israni S."/>
            <person name="Dalin E."/>
            <person name="Tice H."/>
            <person name="Pitluck S."/>
            <person name="Brettin T."/>
            <person name="Bruce D."/>
            <person name="Han C."/>
            <person name="Tapia R."/>
            <person name="Saunders E."/>
            <person name="Gilna P."/>
            <person name="Schmutz J."/>
            <person name="Larimer F."/>
            <person name="Land M."/>
            <person name="Kyrpides N."/>
            <person name="Anderson I."/>
            <person name="Richardson P."/>
        </authorList>
    </citation>
    <scope>NUCLEOTIDE SEQUENCE [LARGE SCALE GENOMIC DNA]</scope>
    <source>
        <strain evidence="3">KT / ATCC 51484 / DSM 6875</strain>
    </source>
</reference>
<proteinExistence type="evidence at protein level"/>
<dbReference type="EMBL" id="CP000284">
    <property type="protein sequence ID" value="ABE48708.1"/>
    <property type="molecule type" value="Genomic_DNA"/>
</dbReference>
<dbReference type="Pfam" id="PF00117">
    <property type="entry name" value="GATase"/>
    <property type="match status" value="1"/>
</dbReference>
<dbReference type="STRING" id="265072.Mfla_0438"/>
<dbReference type="AlphaFoldDB" id="Q1H479"/>
<evidence type="ECO:0000259" key="1">
    <source>
        <dbReference type="Pfam" id="PF00117"/>
    </source>
</evidence>
<dbReference type="HOGENOM" id="CLU_054974_3_1_4"/>
<dbReference type="PROSITE" id="PS51273">
    <property type="entry name" value="GATASE_TYPE_1"/>
    <property type="match status" value="1"/>
</dbReference>
<dbReference type="KEGG" id="mfa:Mfla_0438"/>
<dbReference type="eggNOG" id="COG0518">
    <property type="taxonomic scope" value="Bacteria"/>
</dbReference>
<dbReference type="DNASU" id="3999668"/>
<dbReference type="Gene3D" id="3.40.50.880">
    <property type="match status" value="1"/>
</dbReference>
<accession>Q1H479</accession>
<dbReference type="PDBsum" id="3M3P"/>
<dbReference type="InterPro" id="IPR017926">
    <property type="entry name" value="GATASE"/>
</dbReference>
<gene>
    <name evidence="2" type="ordered locus">Mfla_0438</name>
</gene>
<dbReference type="PDB" id="3M3P">
    <property type="method" value="X-ray"/>
    <property type="resolution" value="1.30 A"/>
    <property type="chains" value="A=2-240"/>
</dbReference>
<dbReference type="InterPro" id="IPR044992">
    <property type="entry name" value="ChyE-like"/>
</dbReference>
<dbReference type="PANTHER" id="PTHR42695">
    <property type="entry name" value="GLUTAMINE AMIDOTRANSFERASE YLR126C-RELATED"/>
    <property type="match status" value="1"/>
</dbReference>
<dbReference type="OrthoDB" id="9813383at2"/>
<keyword evidence="4" id="KW-0002">3D-structure</keyword>
<evidence type="ECO:0000313" key="3">
    <source>
        <dbReference type="Proteomes" id="UP000002440"/>
    </source>
</evidence>
<dbReference type="CDD" id="cd01741">
    <property type="entry name" value="GATase1_1"/>
    <property type="match status" value="1"/>
</dbReference>
<dbReference type="SMR" id="Q1H479"/>
<dbReference type="GO" id="GO:0005829">
    <property type="term" value="C:cytosol"/>
    <property type="evidence" value="ECO:0007669"/>
    <property type="project" value="TreeGrafter"/>
</dbReference>
<dbReference type="InterPro" id="IPR029062">
    <property type="entry name" value="Class_I_gatase-like"/>
</dbReference>
<organism evidence="2 3">
    <name type="scientific">Methylobacillus flagellatus (strain ATCC 51484 / DSM 6875 / VKM B-1610 / KT)</name>
    <dbReference type="NCBI Taxonomy" id="265072"/>
    <lineage>
        <taxon>Bacteria</taxon>
        <taxon>Pseudomonadati</taxon>
        <taxon>Pseudomonadota</taxon>
        <taxon>Betaproteobacteria</taxon>
        <taxon>Nitrosomonadales</taxon>
        <taxon>Methylophilaceae</taxon>
        <taxon>Methylobacillus</taxon>
    </lineage>
</organism>
<dbReference type="SUPFAM" id="SSF52317">
    <property type="entry name" value="Class I glutamine amidotransferase-like"/>
    <property type="match status" value="1"/>
</dbReference>
<sequence>MKPVMIIQFSASEGPGHFGDFLAGEHIPFQVLRMDRSDPLPAEIRDCSGLAMMGGPMSANDDLPWMPTLLALIRDAVAQRVPVIGHCLGGQLLAKAMGGEVTDSPHAEIGWVRAWPQHVPQALEWLGTWDELELFEWHYQTFSIPPGAVHILRSEHCANQAYVLDDLHIGFQCHIEMQAHMVREWCSISPEELKGGAEADPAQPMVQSAVEILRDLDVRIATLNRWAEHVYARWIKGLQRD</sequence>
<evidence type="ECO:0007829" key="4">
    <source>
        <dbReference type="PDB" id="3M3P"/>
    </source>
</evidence>
<protein>
    <recommendedName>
        <fullName evidence="1">Glutamine amidotransferase domain-containing protein</fullName>
    </recommendedName>
</protein>
<dbReference type="PANTHER" id="PTHR42695:SF5">
    <property type="entry name" value="GLUTAMINE AMIDOTRANSFERASE YLR126C-RELATED"/>
    <property type="match status" value="1"/>
</dbReference>
<reference evidence="4" key="2">
    <citation type="submission" date="2010-03" db="PDB data bank">
        <title>Crystal structure of glutamine amido transferase from Methylobacillus Flagellatus.</title>
        <authorList>
            <person name="Fedorov A.A."/>
            <person name="Domagalski M."/>
            <person name="Fedorov E.V."/>
            <person name="Toro R."/>
            <person name="Sauder J.M."/>
            <person name="Burley S.K."/>
            <person name="Minor W."/>
            <person name="Almo S.C."/>
        </authorList>
    </citation>
    <scope>X-RAY CRYSTALLOGRAPHY (1.30 ANGSTROMS) OF 2-240</scope>
</reference>
<evidence type="ECO:0000313" key="2">
    <source>
        <dbReference type="EMBL" id="ABE48708.1"/>
    </source>
</evidence>
<dbReference type="Proteomes" id="UP000002440">
    <property type="component" value="Chromosome"/>
</dbReference>
<dbReference type="EvolutionaryTrace" id="Q1H479"/>